<evidence type="ECO:0000313" key="2">
    <source>
        <dbReference type="Proteomes" id="UP000734854"/>
    </source>
</evidence>
<reference evidence="1 2" key="1">
    <citation type="submission" date="2020-08" db="EMBL/GenBank/DDBJ databases">
        <title>Plant Genome Project.</title>
        <authorList>
            <person name="Zhang R.-G."/>
        </authorList>
    </citation>
    <scope>NUCLEOTIDE SEQUENCE [LARGE SCALE GENOMIC DNA]</scope>
    <source>
        <tissue evidence="1">Rhizome</tissue>
    </source>
</reference>
<keyword evidence="2" id="KW-1185">Reference proteome</keyword>
<proteinExistence type="predicted"/>
<gene>
    <name evidence="1" type="ORF">ZIOFF_055146</name>
</gene>
<dbReference type="EMBL" id="JACMSC010000015">
    <property type="protein sequence ID" value="KAG6486569.1"/>
    <property type="molecule type" value="Genomic_DNA"/>
</dbReference>
<protein>
    <submittedName>
        <fullName evidence="1">Uncharacterized protein</fullName>
    </submittedName>
</protein>
<dbReference type="AlphaFoldDB" id="A0A8J5FB37"/>
<accession>A0A8J5FB37</accession>
<sequence>MAMPSREAIDALISITSASEAVALHKFEIDVDQSPQLNGHAFEIDEWSGISSQEHDEALMLEAAMFGGIPDERRFQFGYRLVTCLDDEYLASLQSDREKELKAQQEAELCSFEEANARGGCSSVGAT</sequence>
<evidence type="ECO:0000313" key="1">
    <source>
        <dbReference type="EMBL" id="KAG6486569.1"/>
    </source>
</evidence>
<comment type="caution">
    <text evidence="1">The sequence shown here is derived from an EMBL/GenBank/DDBJ whole genome shotgun (WGS) entry which is preliminary data.</text>
</comment>
<dbReference type="Proteomes" id="UP000734854">
    <property type="component" value="Unassembled WGS sequence"/>
</dbReference>
<name>A0A8J5FB37_ZINOF</name>
<organism evidence="1 2">
    <name type="scientific">Zingiber officinale</name>
    <name type="common">Ginger</name>
    <name type="synonym">Amomum zingiber</name>
    <dbReference type="NCBI Taxonomy" id="94328"/>
    <lineage>
        <taxon>Eukaryota</taxon>
        <taxon>Viridiplantae</taxon>
        <taxon>Streptophyta</taxon>
        <taxon>Embryophyta</taxon>
        <taxon>Tracheophyta</taxon>
        <taxon>Spermatophyta</taxon>
        <taxon>Magnoliopsida</taxon>
        <taxon>Liliopsida</taxon>
        <taxon>Zingiberales</taxon>
        <taxon>Zingiberaceae</taxon>
        <taxon>Zingiber</taxon>
    </lineage>
</organism>